<feature type="transmembrane region" description="Helical" evidence="1">
    <location>
        <begin position="77"/>
        <end position="100"/>
    </location>
</feature>
<evidence type="ECO:0000313" key="2">
    <source>
        <dbReference type="EMBL" id="KAJ1914907.1"/>
    </source>
</evidence>
<evidence type="ECO:0000256" key="1">
    <source>
        <dbReference type="SAM" id="Phobius"/>
    </source>
</evidence>
<accession>A0A9W7ZR74</accession>
<evidence type="ECO:0000313" key="3">
    <source>
        <dbReference type="Proteomes" id="UP001150569"/>
    </source>
</evidence>
<protein>
    <submittedName>
        <fullName evidence="2">Uncharacterized protein</fullName>
    </submittedName>
</protein>
<keyword evidence="1" id="KW-0472">Membrane</keyword>
<dbReference type="Proteomes" id="UP001150569">
    <property type="component" value="Unassembled WGS sequence"/>
</dbReference>
<comment type="caution">
    <text evidence="2">The sequence shown here is derived from an EMBL/GenBank/DDBJ whole genome shotgun (WGS) entry which is preliminary data.</text>
</comment>
<keyword evidence="3" id="KW-1185">Reference proteome</keyword>
<reference evidence="2" key="1">
    <citation type="submission" date="2022-07" db="EMBL/GenBank/DDBJ databases">
        <title>Phylogenomic reconstructions and comparative analyses of Kickxellomycotina fungi.</title>
        <authorList>
            <person name="Reynolds N.K."/>
            <person name="Stajich J.E."/>
            <person name="Barry K."/>
            <person name="Grigoriev I.V."/>
            <person name="Crous P."/>
            <person name="Smith M.E."/>
        </authorList>
    </citation>
    <scope>NUCLEOTIDE SEQUENCE</scope>
    <source>
        <strain evidence="2">RSA 861</strain>
    </source>
</reference>
<feature type="transmembrane region" description="Helical" evidence="1">
    <location>
        <begin position="35"/>
        <end position="56"/>
    </location>
</feature>
<keyword evidence="1" id="KW-0812">Transmembrane</keyword>
<gene>
    <name evidence="2" type="ORF">IWQ60_008628</name>
</gene>
<feature type="non-terminal residue" evidence="2">
    <location>
        <position position="1"/>
    </location>
</feature>
<organism evidence="2 3">
    <name type="scientific">Tieghemiomyces parasiticus</name>
    <dbReference type="NCBI Taxonomy" id="78921"/>
    <lineage>
        <taxon>Eukaryota</taxon>
        <taxon>Fungi</taxon>
        <taxon>Fungi incertae sedis</taxon>
        <taxon>Zoopagomycota</taxon>
        <taxon>Kickxellomycotina</taxon>
        <taxon>Dimargaritomycetes</taxon>
        <taxon>Dimargaritales</taxon>
        <taxon>Dimargaritaceae</taxon>
        <taxon>Tieghemiomyces</taxon>
    </lineage>
</organism>
<name>A0A9W7ZR74_9FUNG</name>
<feature type="transmembrane region" description="Helical" evidence="1">
    <location>
        <begin position="112"/>
        <end position="131"/>
    </location>
</feature>
<keyword evidence="1" id="KW-1133">Transmembrane helix</keyword>
<sequence>YLGMAVMFFYAILNITLTIYPTTPGQQLKKWSSFIILPLTMLIQGVVLFFYGMRFLMFIKDSILFANIRVALRKLTVLSLATFVGFIIFAVCGTLNQSILHSAPWILTLRSVLYNTTVFLLVAMIFWVVRIQTSSTFGYRRNARSLLPVCHAPGVDGDGNDGGGGGNDGRGEPNYDKFNEVIKSNNTLPLPDILDMPTPTHRPASIKGHSDNYGYPDLWASYASLQSAATATWEESPGPNRTVYRHNDHTAVSLHRTSGQGS</sequence>
<proteinExistence type="predicted"/>
<dbReference type="EMBL" id="JANBPT010000659">
    <property type="protein sequence ID" value="KAJ1914907.1"/>
    <property type="molecule type" value="Genomic_DNA"/>
</dbReference>
<dbReference type="AlphaFoldDB" id="A0A9W7ZR74"/>
<feature type="transmembrane region" description="Helical" evidence="1">
    <location>
        <begin position="7"/>
        <end position="23"/>
    </location>
</feature>